<comment type="function">
    <text evidence="4">Involved in iron-sulfur (Fe-S) cluster assembly. May act as a regulator of Fe-S biogenesis.</text>
</comment>
<evidence type="ECO:0000256" key="4">
    <source>
        <dbReference type="HAMAP-Rule" id="MF_00142"/>
    </source>
</evidence>
<evidence type="ECO:0000256" key="3">
    <source>
        <dbReference type="ARBA" id="ARBA00023004"/>
    </source>
</evidence>
<dbReference type="InterPro" id="IPR020895">
    <property type="entry name" value="Frataxin_CS"/>
</dbReference>
<dbReference type="InterPro" id="IPR047584">
    <property type="entry name" value="CyaY"/>
</dbReference>
<sequence>MSAPADSLLNDADYRRLTHALLSAVESQVDAWLDEDVIDIDTHRSGGLLELSFPNGSKIILNTQPPLHEVWMAARGGGYHFRWDGQSWRDTRDGVEFLQRLSQEGSAQAGQALAFKPR</sequence>
<keyword evidence="2 4" id="KW-0479">Metal-binding</keyword>
<dbReference type="GO" id="GO:0016226">
    <property type="term" value="P:iron-sulfur cluster assembly"/>
    <property type="evidence" value="ECO:0007669"/>
    <property type="project" value="UniProtKB-UniRule"/>
</dbReference>
<evidence type="ECO:0000256" key="2">
    <source>
        <dbReference type="ARBA" id="ARBA00022723"/>
    </source>
</evidence>
<keyword evidence="3 4" id="KW-0408">Iron</keyword>
<dbReference type="PANTHER" id="PTHR16821:SF2">
    <property type="entry name" value="FRATAXIN, MITOCHONDRIAL"/>
    <property type="match status" value="1"/>
</dbReference>
<dbReference type="Gene3D" id="3.30.920.10">
    <property type="entry name" value="Frataxin/CyaY"/>
    <property type="match status" value="1"/>
</dbReference>
<gene>
    <name evidence="4 5" type="primary">cyaY</name>
    <name evidence="5" type="ORF">KAK06_03850</name>
</gene>
<dbReference type="InterPro" id="IPR036524">
    <property type="entry name" value="Frataxin/CyaY_sf"/>
</dbReference>
<dbReference type="Pfam" id="PF01491">
    <property type="entry name" value="Frataxin_Cyay"/>
    <property type="match status" value="1"/>
</dbReference>
<dbReference type="PANTHER" id="PTHR16821">
    <property type="entry name" value="FRATAXIN"/>
    <property type="match status" value="1"/>
</dbReference>
<keyword evidence="6" id="KW-1185">Reference proteome</keyword>
<evidence type="ECO:0000313" key="5">
    <source>
        <dbReference type="EMBL" id="MBQ0958083.1"/>
    </source>
</evidence>
<reference evidence="5" key="1">
    <citation type="submission" date="2021-04" db="EMBL/GenBank/DDBJ databases">
        <title>The genome sequence of Ideonella sp. 4Y11.</title>
        <authorList>
            <person name="Liu Y."/>
        </authorList>
    </citation>
    <scope>NUCLEOTIDE SEQUENCE</scope>
    <source>
        <strain evidence="5">4Y11</strain>
    </source>
</reference>
<dbReference type="Proteomes" id="UP000678374">
    <property type="component" value="Unassembled WGS sequence"/>
</dbReference>
<organism evidence="5 6">
    <name type="scientific">Ideonella aquatica</name>
    <dbReference type="NCBI Taxonomy" id="2824119"/>
    <lineage>
        <taxon>Bacteria</taxon>
        <taxon>Pseudomonadati</taxon>
        <taxon>Pseudomonadota</taxon>
        <taxon>Betaproteobacteria</taxon>
        <taxon>Burkholderiales</taxon>
        <taxon>Sphaerotilaceae</taxon>
        <taxon>Ideonella</taxon>
    </lineage>
</organism>
<comment type="similarity">
    <text evidence="1 4">Belongs to the frataxin family.</text>
</comment>
<dbReference type="GO" id="GO:0008199">
    <property type="term" value="F:ferric iron binding"/>
    <property type="evidence" value="ECO:0007669"/>
    <property type="project" value="InterPro"/>
</dbReference>
<dbReference type="SUPFAM" id="SSF55387">
    <property type="entry name" value="Frataxin/Nqo15-like"/>
    <property type="match status" value="1"/>
</dbReference>
<accession>A0A940YDA2</accession>
<evidence type="ECO:0000256" key="1">
    <source>
        <dbReference type="ARBA" id="ARBA00008183"/>
    </source>
</evidence>
<protein>
    <recommendedName>
        <fullName evidence="4">Iron-sulfur cluster assembly protein CyaY</fullName>
    </recommendedName>
</protein>
<dbReference type="EMBL" id="JAGQDE010000002">
    <property type="protein sequence ID" value="MBQ0958083.1"/>
    <property type="molecule type" value="Genomic_DNA"/>
</dbReference>
<dbReference type="SMART" id="SM01219">
    <property type="entry name" value="Frataxin_Cyay"/>
    <property type="match status" value="1"/>
</dbReference>
<dbReference type="PROSITE" id="PS50810">
    <property type="entry name" value="FRATAXIN_2"/>
    <property type="match status" value="1"/>
</dbReference>
<dbReference type="PROSITE" id="PS01344">
    <property type="entry name" value="FRATAXIN_1"/>
    <property type="match status" value="1"/>
</dbReference>
<dbReference type="AlphaFoldDB" id="A0A940YDA2"/>
<dbReference type="GO" id="GO:0005829">
    <property type="term" value="C:cytosol"/>
    <property type="evidence" value="ECO:0007669"/>
    <property type="project" value="TreeGrafter"/>
</dbReference>
<dbReference type="GO" id="GO:0008198">
    <property type="term" value="F:ferrous iron binding"/>
    <property type="evidence" value="ECO:0007669"/>
    <property type="project" value="TreeGrafter"/>
</dbReference>
<proteinExistence type="inferred from homology"/>
<dbReference type="RefSeq" id="WP_210800530.1">
    <property type="nucleotide sequence ID" value="NZ_JAGQDE010000002.1"/>
</dbReference>
<comment type="caution">
    <text evidence="5">The sequence shown here is derived from an EMBL/GenBank/DDBJ whole genome shotgun (WGS) entry which is preliminary data.</text>
</comment>
<dbReference type="NCBIfam" id="TIGR03421">
    <property type="entry name" value="FeS_CyaY"/>
    <property type="match status" value="1"/>
</dbReference>
<dbReference type="InterPro" id="IPR002908">
    <property type="entry name" value="Frataxin/CyaY"/>
</dbReference>
<evidence type="ECO:0000313" key="6">
    <source>
        <dbReference type="Proteomes" id="UP000678374"/>
    </source>
</evidence>
<dbReference type="HAMAP" id="MF_00142">
    <property type="entry name" value="CyaY"/>
    <property type="match status" value="1"/>
</dbReference>
<name>A0A940YDA2_9BURK</name>